<evidence type="ECO:0000256" key="5">
    <source>
        <dbReference type="SAM" id="MobiDB-lite"/>
    </source>
</evidence>
<dbReference type="Gene3D" id="1.20.1510.10">
    <property type="entry name" value="Cation efflux protein transmembrane domain"/>
    <property type="match status" value="1"/>
</dbReference>
<dbReference type="InterPro" id="IPR027469">
    <property type="entry name" value="Cation_efflux_TMD_sf"/>
</dbReference>
<evidence type="ECO:0000256" key="2">
    <source>
        <dbReference type="ARBA" id="ARBA00022692"/>
    </source>
</evidence>
<keyword evidence="3" id="KW-1133">Transmembrane helix</keyword>
<protein>
    <submittedName>
        <fullName evidence="7">Sodium:proton antiporter</fullName>
    </submittedName>
</protein>
<evidence type="ECO:0000259" key="6">
    <source>
        <dbReference type="PROSITE" id="PS50846"/>
    </source>
</evidence>
<dbReference type="CDD" id="cd00371">
    <property type="entry name" value="HMA"/>
    <property type="match status" value="1"/>
</dbReference>
<dbReference type="SUPFAM" id="SSF161111">
    <property type="entry name" value="Cation efflux protein transmembrane domain-like"/>
    <property type="match status" value="1"/>
</dbReference>
<gene>
    <name evidence="7" type="ORF">EA686_12055</name>
</gene>
<dbReference type="InterPro" id="IPR036163">
    <property type="entry name" value="HMA_dom_sf"/>
</dbReference>
<dbReference type="GO" id="GO:0046872">
    <property type="term" value="F:metal ion binding"/>
    <property type="evidence" value="ECO:0007669"/>
    <property type="project" value="InterPro"/>
</dbReference>
<dbReference type="GO" id="GO:0016020">
    <property type="term" value="C:membrane"/>
    <property type="evidence" value="ECO:0007669"/>
    <property type="project" value="UniProtKB-SubCell"/>
</dbReference>
<feature type="non-terminal residue" evidence="7">
    <location>
        <position position="174"/>
    </location>
</feature>
<feature type="region of interest" description="Disordered" evidence="5">
    <location>
        <begin position="1"/>
        <end position="23"/>
    </location>
</feature>
<proteinExistence type="predicted"/>
<dbReference type="Gene3D" id="3.30.70.100">
    <property type="match status" value="1"/>
</dbReference>
<evidence type="ECO:0000256" key="3">
    <source>
        <dbReference type="ARBA" id="ARBA00022989"/>
    </source>
</evidence>
<accession>A0A429MQ49</accession>
<dbReference type="InterPro" id="IPR006121">
    <property type="entry name" value="HMA_dom"/>
</dbReference>
<keyword evidence="2" id="KW-0812">Transmembrane</keyword>
<feature type="domain" description="HMA" evidence="6">
    <location>
        <begin position="31"/>
        <end position="94"/>
    </location>
</feature>
<evidence type="ECO:0000313" key="8">
    <source>
        <dbReference type="Proteomes" id="UP000280073"/>
    </source>
</evidence>
<evidence type="ECO:0000313" key="7">
    <source>
        <dbReference type="EMBL" id="RSR56493.1"/>
    </source>
</evidence>
<dbReference type="SUPFAM" id="SSF55008">
    <property type="entry name" value="HMA, heavy metal-associated domain"/>
    <property type="match status" value="1"/>
</dbReference>
<name>A0A429MQ49_ACIBA</name>
<dbReference type="PROSITE" id="PS50846">
    <property type="entry name" value="HMA_2"/>
    <property type="match status" value="1"/>
</dbReference>
<evidence type="ECO:0000256" key="4">
    <source>
        <dbReference type="ARBA" id="ARBA00023136"/>
    </source>
</evidence>
<dbReference type="AlphaFoldDB" id="A0A429MQ49"/>
<reference evidence="7 8" key="1">
    <citation type="submission" date="2018-10" db="EMBL/GenBank/DDBJ databases">
        <title>GWAS and RNA-Seq identify cryptic mechanisms of antimicrobial resistance in Acinetobacter baumannii.</title>
        <authorList>
            <person name="Sahl J.W."/>
        </authorList>
    </citation>
    <scope>NUCLEOTIDE SEQUENCE [LARGE SCALE GENOMIC DNA]</scope>
    <source>
        <strain evidence="7 8">TG28175</strain>
    </source>
</reference>
<evidence type="ECO:0000256" key="1">
    <source>
        <dbReference type="ARBA" id="ARBA00004141"/>
    </source>
</evidence>
<organism evidence="7 8">
    <name type="scientific">Acinetobacter baumannii</name>
    <dbReference type="NCBI Taxonomy" id="470"/>
    <lineage>
        <taxon>Bacteria</taxon>
        <taxon>Pseudomonadati</taxon>
        <taxon>Pseudomonadota</taxon>
        <taxon>Gammaproteobacteria</taxon>
        <taxon>Moraxellales</taxon>
        <taxon>Moraxellaceae</taxon>
        <taxon>Acinetobacter</taxon>
        <taxon>Acinetobacter calcoaceticus/baumannii complex</taxon>
    </lineage>
</organism>
<comment type="subcellular location">
    <subcellularLocation>
        <location evidence="1">Membrane</location>
        <topology evidence="1">Multi-pass membrane protein</topology>
    </subcellularLocation>
</comment>
<comment type="caution">
    <text evidence="7">The sequence shown here is derived from an EMBL/GenBank/DDBJ whole genome shotgun (WGS) entry which is preliminary data.</text>
</comment>
<sequence>MSKNCGGPCGDHARPAADTDMQASSDASGEWVSVYAVPKMDCPSEERMIRLALNGVEGIRVLSFDLSNRRLKVVHDGEVEPVTSKLKTLGLGASLQETVAANPETIKAAEFSAASAKQESGTLRWLLGINALLFVVEMTAGLIARSTGLIGESLDNFADAAVYGLALYAVGHSV</sequence>
<dbReference type="Proteomes" id="UP000280073">
    <property type="component" value="Unassembled WGS sequence"/>
</dbReference>
<keyword evidence="4" id="KW-0472">Membrane</keyword>
<dbReference type="EMBL" id="RFDI01000603">
    <property type="protein sequence ID" value="RSR56493.1"/>
    <property type="molecule type" value="Genomic_DNA"/>
</dbReference>